<reference evidence="2 3" key="1">
    <citation type="submission" date="2017-04" db="EMBL/GenBank/DDBJ databases">
        <authorList>
            <person name="Afonso C.L."/>
            <person name="Miller P.J."/>
            <person name="Scott M.A."/>
            <person name="Spackman E."/>
            <person name="Goraichik I."/>
            <person name="Dimitrov K.M."/>
            <person name="Suarez D.L."/>
            <person name="Swayne D.E."/>
        </authorList>
    </citation>
    <scope>NUCLEOTIDE SEQUENCE [LARGE SCALE GENOMIC DNA]</scope>
    <source>
        <strain evidence="2 3">N3/975</strain>
    </source>
</reference>
<accession>A0A1X7HG29</accession>
<dbReference type="EMBL" id="LT840184">
    <property type="protein sequence ID" value="SMF86088.1"/>
    <property type="molecule type" value="Genomic_DNA"/>
</dbReference>
<organism evidence="2 3">
    <name type="scientific">Paenibacillus uliginis N3/975</name>
    <dbReference type="NCBI Taxonomy" id="1313296"/>
    <lineage>
        <taxon>Bacteria</taxon>
        <taxon>Bacillati</taxon>
        <taxon>Bacillota</taxon>
        <taxon>Bacilli</taxon>
        <taxon>Bacillales</taxon>
        <taxon>Paenibacillaceae</taxon>
        <taxon>Paenibacillus</taxon>
    </lineage>
</organism>
<keyword evidence="3" id="KW-1185">Reference proteome</keyword>
<proteinExistence type="predicted"/>
<evidence type="ECO:0000313" key="2">
    <source>
        <dbReference type="EMBL" id="SMF86088.1"/>
    </source>
</evidence>
<name>A0A1X7HG29_9BACL</name>
<sequence length="162" mass="17282">MSNVKKLSRVIPAFTATLLVSLAIAGGASADTTEDKIAGALTTPPPVEMNIMNVNPMNSYLIDAVSSIRKTSSGMDISGNTYASQTANSIGVDFFLQRWTGSVWVEVASSSGSSTNSNSYYGTKSFSAIEGYYYRGKTIHFATVNGKTETQVMYTESLLMGN</sequence>
<keyword evidence="1" id="KW-0732">Signal</keyword>
<dbReference type="AlphaFoldDB" id="A0A1X7HG29"/>
<evidence type="ECO:0000256" key="1">
    <source>
        <dbReference type="SAM" id="SignalP"/>
    </source>
</evidence>
<evidence type="ECO:0000313" key="3">
    <source>
        <dbReference type="Proteomes" id="UP000192940"/>
    </source>
</evidence>
<protein>
    <submittedName>
        <fullName evidence="2">Uncharacterized protein</fullName>
    </submittedName>
</protein>
<gene>
    <name evidence="2" type="ORF">SAMN05661091_3285</name>
</gene>
<dbReference type="Proteomes" id="UP000192940">
    <property type="component" value="Chromosome I"/>
</dbReference>
<feature type="chain" id="PRO_5012055689" evidence="1">
    <location>
        <begin position="31"/>
        <end position="162"/>
    </location>
</feature>
<feature type="signal peptide" evidence="1">
    <location>
        <begin position="1"/>
        <end position="30"/>
    </location>
</feature>
<dbReference type="RefSeq" id="WP_208914159.1">
    <property type="nucleotide sequence ID" value="NZ_LT840184.1"/>
</dbReference>